<dbReference type="Proteomes" id="UP000565468">
    <property type="component" value="Unassembled WGS sequence"/>
</dbReference>
<keyword evidence="2" id="KW-1185">Reference proteome</keyword>
<reference evidence="1 2" key="1">
    <citation type="submission" date="2020-04" db="EMBL/GenBank/DDBJ databases">
        <title>Paenibacillus algicola sp. nov., a novel marine bacterium producing alginate lyase.</title>
        <authorList>
            <person name="Huang H."/>
        </authorList>
    </citation>
    <scope>NUCLEOTIDE SEQUENCE [LARGE SCALE GENOMIC DNA]</scope>
    <source>
        <strain evidence="1 2">L7-75</strain>
    </source>
</reference>
<evidence type="ECO:0000313" key="1">
    <source>
        <dbReference type="EMBL" id="NMO95849.1"/>
    </source>
</evidence>
<dbReference type="EMBL" id="JABBPN010000006">
    <property type="protein sequence ID" value="NMO95849.1"/>
    <property type="molecule type" value="Genomic_DNA"/>
</dbReference>
<evidence type="ECO:0000313" key="2">
    <source>
        <dbReference type="Proteomes" id="UP000565468"/>
    </source>
</evidence>
<organism evidence="1 2">
    <name type="scientific">Paenibacillus lemnae</name>
    <dbReference type="NCBI Taxonomy" id="1330551"/>
    <lineage>
        <taxon>Bacteria</taxon>
        <taxon>Bacillati</taxon>
        <taxon>Bacillota</taxon>
        <taxon>Bacilli</taxon>
        <taxon>Bacillales</taxon>
        <taxon>Paenibacillaceae</taxon>
        <taxon>Paenibacillus</taxon>
    </lineage>
</organism>
<dbReference type="Gene3D" id="3.30.470.20">
    <property type="entry name" value="ATP-grasp fold, B domain"/>
    <property type="match status" value="1"/>
</dbReference>
<gene>
    <name evidence="1" type="ORF">HII30_08720</name>
</gene>
<accession>A0A848M6G9</accession>
<dbReference type="AlphaFoldDB" id="A0A848M6G9"/>
<proteinExistence type="predicted"/>
<dbReference type="InterPro" id="IPR026838">
    <property type="entry name" value="YheC/D"/>
</dbReference>
<sequence length="345" mass="40400">MQQPLKYLGIMVETEPLRKKILKPYVLSNSTPMKLYSFTPLSIHWRTGLVRGLEYIAGTWRERMFPFPHVVYNRCYNRESLLFKRIEQVIGKGRCFNHTNYWNKMDMIRFLSQSLPDHIPETYVYRPQDLLMLSEKHPLMFFKPSYGSKGTGVYRSERKPEGSYWVGLHYNRPMAVLEQQTEWVVYLESLIGSKSYIVQKGISSISHPSLRIFDIRALLQKNRQGNWDLTNLISRIANEGSYNTSICDDIHPTAFWLRTFLTESSKNTVLHEILQIGMQTAHMLDSLGMGSGEFSIDFMLDEHLHPWIIELNGSPQKELYENMPERRIVYQRPVEYAAYLARSNG</sequence>
<name>A0A848M6G9_PAELE</name>
<dbReference type="RefSeq" id="WP_169504640.1">
    <property type="nucleotide sequence ID" value="NZ_JABBPN010000006.1"/>
</dbReference>
<comment type="caution">
    <text evidence="1">The sequence shown here is derived from an EMBL/GenBank/DDBJ whole genome shotgun (WGS) entry which is preliminary data.</text>
</comment>
<dbReference type="Pfam" id="PF14398">
    <property type="entry name" value="ATPgrasp_YheCD"/>
    <property type="match status" value="1"/>
</dbReference>
<dbReference type="SUPFAM" id="SSF56059">
    <property type="entry name" value="Glutathione synthetase ATP-binding domain-like"/>
    <property type="match status" value="1"/>
</dbReference>
<protein>
    <submittedName>
        <fullName evidence="1">YheC/YheD family protein</fullName>
    </submittedName>
</protein>